<feature type="region of interest" description="Disordered" evidence="1">
    <location>
        <begin position="1"/>
        <end position="27"/>
    </location>
</feature>
<comment type="caution">
    <text evidence="2">The sequence shown here is derived from an EMBL/GenBank/DDBJ whole genome shotgun (WGS) entry which is preliminary data.</text>
</comment>
<evidence type="ECO:0000313" key="2">
    <source>
        <dbReference type="EMBL" id="MCD9558461.1"/>
    </source>
</evidence>
<accession>A0ABS8UKR2</accession>
<dbReference type="EMBL" id="JACEIK010002014">
    <property type="protein sequence ID" value="MCD9558461.1"/>
    <property type="molecule type" value="Genomic_DNA"/>
</dbReference>
<evidence type="ECO:0000256" key="1">
    <source>
        <dbReference type="SAM" id="MobiDB-lite"/>
    </source>
</evidence>
<proteinExistence type="predicted"/>
<feature type="compositionally biased region" description="Basic residues" evidence="1">
    <location>
        <begin position="1"/>
        <end position="12"/>
    </location>
</feature>
<reference evidence="2 3" key="1">
    <citation type="journal article" date="2021" name="BMC Genomics">
        <title>Datura genome reveals duplications of psychoactive alkaloid biosynthetic genes and high mutation rate following tissue culture.</title>
        <authorList>
            <person name="Rajewski A."/>
            <person name="Carter-House D."/>
            <person name="Stajich J."/>
            <person name="Litt A."/>
        </authorList>
    </citation>
    <scope>NUCLEOTIDE SEQUENCE [LARGE SCALE GENOMIC DNA]</scope>
    <source>
        <strain evidence="2">AR-01</strain>
    </source>
</reference>
<name>A0ABS8UKR2_DATST</name>
<gene>
    <name evidence="2" type="ORF">HAX54_015842</name>
</gene>
<protein>
    <submittedName>
        <fullName evidence="2">Uncharacterized protein</fullName>
    </submittedName>
</protein>
<evidence type="ECO:0000313" key="3">
    <source>
        <dbReference type="Proteomes" id="UP000823775"/>
    </source>
</evidence>
<sequence>MTSRRTSRPRTRKQNDPTDNEEALHKAKEDEEIKVKLHRKRGKDALRFNSILGIKERAYFDDDDANATEYLTRLENPEDHYTWVASWIAAGTPVWVKDGGKIYKSDLNFQAKHWLGFVCSRLMPSKNDNEVPLAQEILITLLAMNLCHEAGVLEIERIDENIWANQVVDITKIQDEMNLKLKKRKR</sequence>
<dbReference type="Proteomes" id="UP000823775">
    <property type="component" value="Unassembled WGS sequence"/>
</dbReference>
<organism evidence="2 3">
    <name type="scientific">Datura stramonium</name>
    <name type="common">Jimsonweed</name>
    <name type="synonym">Common thornapple</name>
    <dbReference type="NCBI Taxonomy" id="4076"/>
    <lineage>
        <taxon>Eukaryota</taxon>
        <taxon>Viridiplantae</taxon>
        <taxon>Streptophyta</taxon>
        <taxon>Embryophyta</taxon>
        <taxon>Tracheophyta</taxon>
        <taxon>Spermatophyta</taxon>
        <taxon>Magnoliopsida</taxon>
        <taxon>eudicotyledons</taxon>
        <taxon>Gunneridae</taxon>
        <taxon>Pentapetalae</taxon>
        <taxon>asterids</taxon>
        <taxon>lamiids</taxon>
        <taxon>Solanales</taxon>
        <taxon>Solanaceae</taxon>
        <taxon>Solanoideae</taxon>
        <taxon>Datureae</taxon>
        <taxon>Datura</taxon>
    </lineage>
</organism>
<keyword evidence="3" id="KW-1185">Reference proteome</keyword>